<dbReference type="GO" id="GO:0031386">
    <property type="term" value="F:protein tag activity"/>
    <property type="evidence" value="ECO:0007669"/>
    <property type="project" value="UniProtKB-UniRule"/>
</dbReference>
<reference evidence="7 8" key="1">
    <citation type="submission" date="2014-06" db="EMBL/GenBank/DDBJ databases">
        <title>Saccharopolyspora rectivirgula DSM-43113 Genome sequencing.</title>
        <authorList>
            <person name="Barrera C."/>
            <person name="Millon L."/>
            <person name="Rognon B."/>
            <person name="Zaugg C."/>
            <person name="Monod M."/>
        </authorList>
    </citation>
    <scope>NUCLEOTIDE SEQUENCE [LARGE SCALE GENOMIC DNA]</scope>
    <source>
        <strain evidence="7 8">DSM 43113</strain>
    </source>
</reference>
<dbReference type="STRING" id="28042.GU90_06685"/>
<evidence type="ECO:0000256" key="4">
    <source>
        <dbReference type="ARBA" id="ARBA00032321"/>
    </source>
</evidence>
<organism evidence="7 8">
    <name type="scientific">Saccharopolyspora rectivirgula</name>
    <dbReference type="NCBI Taxonomy" id="28042"/>
    <lineage>
        <taxon>Bacteria</taxon>
        <taxon>Bacillati</taxon>
        <taxon>Actinomycetota</taxon>
        <taxon>Actinomycetes</taxon>
        <taxon>Pseudonocardiales</taxon>
        <taxon>Pseudonocardiaceae</taxon>
        <taxon>Saccharopolyspora</taxon>
    </lineage>
</organism>
<dbReference type="EMBL" id="JNVU01000017">
    <property type="protein sequence ID" value="KEI44907.1"/>
    <property type="molecule type" value="Genomic_DNA"/>
</dbReference>
<comment type="caution">
    <text evidence="7">The sequence shown here is derived from an EMBL/GenBank/DDBJ whole genome shotgun (WGS) entry which is preliminary data.</text>
</comment>
<comment type="similarity">
    <text evidence="2 5">Belongs to the prokaryotic ubiquitin-like protein family.</text>
</comment>
<comment type="caution">
    <text evidence="5">Lacks conserved residue(s) required for the propagation of feature annotation.</text>
</comment>
<dbReference type="GO" id="GO:0019941">
    <property type="term" value="P:modification-dependent protein catabolic process"/>
    <property type="evidence" value="ECO:0007669"/>
    <property type="project" value="UniProtKB-UniRule"/>
</dbReference>
<dbReference type="HAMAP" id="MF_02106">
    <property type="entry name" value="Pup"/>
    <property type="match status" value="1"/>
</dbReference>
<proteinExistence type="inferred from homology"/>
<comment type="pathway">
    <text evidence="1 5">Protein degradation; proteasomal Pup-dependent pathway.</text>
</comment>
<dbReference type="AlphaFoldDB" id="A0A073B0T0"/>
<dbReference type="GO" id="GO:0010498">
    <property type="term" value="P:proteasomal protein catabolic process"/>
    <property type="evidence" value="ECO:0007669"/>
    <property type="project" value="UniProtKB-UniRule"/>
</dbReference>
<evidence type="ECO:0000256" key="6">
    <source>
        <dbReference type="SAM" id="MobiDB-lite"/>
    </source>
</evidence>
<dbReference type="OrthoDB" id="3254977at2"/>
<evidence type="ECO:0000256" key="3">
    <source>
        <dbReference type="ARBA" id="ARBA00016748"/>
    </source>
</evidence>
<comment type="subunit">
    <text evidence="5">Strongly interacts with the proteasome-associated ATPase ARC through a hydrophobic interface; the interacting region of Pup lies in its C-terminal half. There is one Pup binding site per ARC hexamer ring.</text>
</comment>
<evidence type="ECO:0000256" key="5">
    <source>
        <dbReference type="HAMAP-Rule" id="MF_02106"/>
    </source>
</evidence>
<dbReference type="eggNOG" id="ENOG50333JS">
    <property type="taxonomic scope" value="Bacteria"/>
</dbReference>
<feature type="cross-link" description="Isoglutamyl lysine isopeptide (Gln-Lys) (interchain with K-? in acceptor proteins)" evidence="5">
    <location>
        <position position="63"/>
    </location>
</feature>
<feature type="region of interest" description="Disordered" evidence="6">
    <location>
        <begin position="1"/>
        <end position="35"/>
    </location>
</feature>
<keyword evidence="8" id="KW-1185">Reference proteome</keyword>
<dbReference type="RefSeq" id="WP_029722124.1">
    <property type="nucleotide sequence ID" value="NZ_JNVU01000017.1"/>
</dbReference>
<dbReference type="InterPro" id="IPR008515">
    <property type="entry name" value="Ubiquitin-like_Pup"/>
</dbReference>
<dbReference type="GO" id="GO:0070490">
    <property type="term" value="P:protein pupylation"/>
    <property type="evidence" value="ECO:0007669"/>
    <property type="project" value="UniProtKB-UniRule"/>
</dbReference>
<dbReference type="NCBIfam" id="TIGR03687">
    <property type="entry name" value="pupylate_cterm"/>
    <property type="match status" value="1"/>
</dbReference>
<evidence type="ECO:0000256" key="1">
    <source>
        <dbReference type="ARBA" id="ARBA00004707"/>
    </source>
</evidence>
<name>A0A073B0T0_9PSEU</name>
<accession>A0A073B0T0</accession>
<evidence type="ECO:0000313" key="7">
    <source>
        <dbReference type="EMBL" id="KEI44907.1"/>
    </source>
</evidence>
<evidence type="ECO:0000256" key="2">
    <source>
        <dbReference type="ARBA" id="ARBA00010616"/>
    </source>
</evidence>
<dbReference type="Pfam" id="PF05639">
    <property type="entry name" value="Pup"/>
    <property type="match status" value="1"/>
</dbReference>
<comment type="PTM">
    <text evidence="5">Is modified by deamidation of its C-terminal glutamine to glutamate by the deamidase Dop, a prerequisite to the subsequent pupylation process.</text>
</comment>
<protein>
    <recommendedName>
        <fullName evidence="3 5">Prokaryotic ubiquitin-like protein Pup</fullName>
    </recommendedName>
    <alternativeName>
        <fullName evidence="4 5">Bacterial ubiquitin-like modifier</fullName>
    </alternativeName>
</protein>
<sequence>MSQEKVHRQGGGGSDDEQGTEAAGQERREKLGEDVDAILDEIDDVLEENAEDFVRAYVQKGGQ</sequence>
<feature type="compositionally biased region" description="Basic and acidic residues" evidence="6">
    <location>
        <begin position="24"/>
        <end position="33"/>
    </location>
</feature>
<gene>
    <name evidence="5" type="primary">pup</name>
    <name evidence="7" type="ORF">GU90_06685</name>
</gene>
<dbReference type="UniPathway" id="UPA00997"/>
<keyword evidence="5" id="KW-0833">Ubl conjugation pathway</keyword>
<comment type="function">
    <text evidence="5">Protein modifier that is covalently attached to lysine residues of substrate proteins, thereby targeting them for proteasomal degradation. The tagging system is termed pupylation.</text>
</comment>
<evidence type="ECO:0000313" key="8">
    <source>
        <dbReference type="Proteomes" id="UP000031419"/>
    </source>
</evidence>
<dbReference type="GO" id="GO:0070628">
    <property type="term" value="F:proteasome binding"/>
    <property type="evidence" value="ECO:0007669"/>
    <property type="project" value="UniProtKB-UniRule"/>
</dbReference>
<dbReference type="Proteomes" id="UP000031419">
    <property type="component" value="Unassembled WGS sequence"/>
</dbReference>
<feature type="modified residue" description="Deamidated glutamine" evidence="5">
    <location>
        <position position="63"/>
    </location>
</feature>
<comment type="domain">
    <text evidence="5">The N-terminal unstructured half of Pup provides a signal required to initiate unfolding and degradation by the proteasome but is not needed for pupylation, while the C-terminal helical half of Pup interacts with ARC to target proteins to the proteasome.</text>
</comment>
<keyword evidence="5" id="KW-1017">Isopeptide bond</keyword>